<organism evidence="6">
    <name type="scientific">Caprine arthritis encephalitis virus</name>
    <name type="common">CAEV</name>
    <dbReference type="NCBI Taxonomy" id="11660"/>
    <lineage>
        <taxon>Viruses</taxon>
        <taxon>Riboviria</taxon>
        <taxon>Pararnavirae</taxon>
        <taxon>Artverviricota</taxon>
        <taxon>Revtraviricetes</taxon>
        <taxon>Ortervirales</taxon>
        <taxon>Retroviridae</taxon>
        <taxon>Orthoretrovirinae</taxon>
        <taxon>Lentivirus</taxon>
        <taxon>Lentivirus capartenc</taxon>
    </lineage>
</organism>
<evidence type="ECO:0000256" key="1">
    <source>
        <dbReference type="ARBA" id="ARBA00004192"/>
    </source>
</evidence>
<protein>
    <recommendedName>
        <fullName evidence="3">Virion infectivity factor</fullName>
    </recommendedName>
</protein>
<gene>
    <name evidence="6" type="primary">vif</name>
</gene>
<dbReference type="Pfam" id="PF07401">
    <property type="entry name" value="Lenti_VIF_2"/>
    <property type="match status" value="1"/>
</dbReference>
<accession>A0A1I9KI18</accession>
<evidence type="ECO:0000313" key="6">
    <source>
        <dbReference type="EMBL" id="ALP75959.1"/>
    </source>
</evidence>
<sequence>MRNSSRHQQRRRNREQGPELPLALWKHIAESINKESSWYITVRLQQMMWNKRGNKLQYKNEDREYENWEITSWGWKMKLRRVKQWIKEGGRGTPWQYKVAGTWKNIGVWFLQAGDYKKVDRHFWWAWRIMLCSCRKERFDIREFLRGRHRWDLCKSCAQGEVVKHTRTKSLERLVLLQMVEQHVFQVLPLWRARRGNTIDFPWCRDTTGYMHAWSVQECWLMEYLLEDE</sequence>
<dbReference type="InterPro" id="IPR009979">
    <property type="entry name" value="Lenti_VIF_2"/>
</dbReference>
<evidence type="ECO:0000256" key="2">
    <source>
        <dbReference type="ARBA" id="ARBA00004328"/>
    </source>
</evidence>
<dbReference type="GO" id="GO:0044423">
    <property type="term" value="C:virion component"/>
    <property type="evidence" value="ECO:0007669"/>
    <property type="project" value="UniProtKB-KW"/>
</dbReference>
<keyword evidence="5" id="KW-1035">Host cytoplasm</keyword>
<reference evidence="6" key="1">
    <citation type="submission" date="2015-06" db="EMBL/GenBank/DDBJ databases">
        <authorList>
            <person name="Hoefler B.C."/>
            <person name="Straight P.D."/>
        </authorList>
    </citation>
    <scope>NUCLEOTIDE SEQUENCE</scope>
    <source>
        <strain evidence="6">Sichuan</strain>
    </source>
</reference>
<evidence type="ECO:0000256" key="5">
    <source>
        <dbReference type="ARBA" id="ARBA00023200"/>
    </source>
</evidence>
<organismHost>
    <name type="scientific">Capra hircus</name>
    <name type="common">Goat</name>
    <dbReference type="NCBI Taxonomy" id="9925"/>
</organismHost>
<keyword evidence="4" id="KW-0946">Virion</keyword>
<evidence type="ECO:0000256" key="4">
    <source>
        <dbReference type="ARBA" id="ARBA00022844"/>
    </source>
</evidence>
<evidence type="ECO:0000256" key="3">
    <source>
        <dbReference type="ARBA" id="ARBA00021299"/>
    </source>
</evidence>
<comment type="subcellular location">
    <subcellularLocation>
        <location evidence="1">Host cytoplasm</location>
    </subcellularLocation>
    <subcellularLocation>
        <location evidence="2">Virion</location>
    </subcellularLocation>
</comment>
<proteinExistence type="predicted"/>
<dbReference type="EMBL" id="KT214469">
    <property type="protein sequence ID" value="ALP75959.1"/>
    <property type="molecule type" value="Genomic_DNA"/>
</dbReference>
<dbReference type="GO" id="GO:0030430">
    <property type="term" value="C:host cell cytoplasm"/>
    <property type="evidence" value="ECO:0007669"/>
    <property type="project" value="UniProtKB-SubCell"/>
</dbReference>
<name>A0A1I9KI18_CAEV</name>